<dbReference type="Gene3D" id="1.10.10.60">
    <property type="entry name" value="Homeodomain-like"/>
    <property type="match status" value="1"/>
</dbReference>
<dbReference type="EMBL" id="CM009751">
    <property type="protein sequence ID" value="PUZ65422.1"/>
    <property type="molecule type" value="Genomic_DNA"/>
</dbReference>
<proteinExistence type="predicted"/>
<organism evidence="1 2">
    <name type="scientific">Panicum hallii var. hallii</name>
    <dbReference type="NCBI Taxonomy" id="1504633"/>
    <lineage>
        <taxon>Eukaryota</taxon>
        <taxon>Viridiplantae</taxon>
        <taxon>Streptophyta</taxon>
        <taxon>Embryophyta</taxon>
        <taxon>Tracheophyta</taxon>
        <taxon>Spermatophyta</taxon>
        <taxon>Magnoliopsida</taxon>
        <taxon>Liliopsida</taxon>
        <taxon>Poales</taxon>
        <taxon>Poaceae</taxon>
        <taxon>PACMAD clade</taxon>
        <taxon>Panicoideae</taxon>
        <taxon>Panicodae</taxon>
        <taxon>Paniceae</taxon>
        <taxon>Panicinae</taxon>
        <taxon>Panicum</taxon>
        <taxon>Panicum sect. Panicum</taxon>
    </lineage>
</organism>
<dbReference type="GO" id="GO:0005736">
    <property type="term" value="C:RNA polymerase I complex"/>
    <property type="evidence" value="ECO:0007669"/>
    <property type="project" value="TreeGrafter"/>
</dbReference>
<dbReference type="GO" id="GO:0003677">
    <property type="term" value="F:DNA binding"/>
    <property type="evidence" value="ECO:0007669"/>
    <property type="project" value="InterPro"/>
</dbReference>
<dbReference type="GO" id="GO:0042797">
    <property type="term" value="P:tRNA transcription by RNA polymerase III"/>
    <property type="evidence" value="ECO:0007669"/>
    <property type="project" value="TreeGrafter"/>
</dbReference>
<evidence type="ECO:0000313" key="1">
    <source>
        <dbReference type="EMBL" id="PUZ65422.1"/>
    </source>
</evidence>
<dbReference type="PANTHER" id="PTHR23431:SF9">
    <property type="entry name" value="DNA-DIRECTED RNA POLYMERASE SUBUNIT 10-LIKE PROTEIN"/>
    <property type="match status" value="1"/>
</dbReference>
<dbReference type="OrthoDB" id="10258858at2759"/>
<dbReference type="GO" id="GO:0005666">
    <property type="term" value="C:RNA polymerase III complex"/>
    <property type="evidence" value="ECO:0007669"/>
    <property type="project" value="TreeGrafter"/>
</dbReference>
<dbReference type="GO" id="GO:0003899">
    <property type="term" value="F:DNA-directed RNA polymerase activity"/>
    <property type="evidence" value="ECO:0007669"/>
    <property type="project" value="InterPro"/>
</dbReference>
<dbReference type="GO" id="GO:0006360">
    <property type="term" value="P:transcription by RNA polymerase I"/>
    <property type="evidence" value="ECO:0007669"/>
    <property type="project" value="TreeGrafter"/>
</dbReference>
<dbReference type="PANTHER" id="PTHR23431">
    <property type="entry name" value="DNA-DIRECTED RNA POLYMERASES I, II, AND III SUBUNIT RPABC5 FAMILY MEMBER"/>
    <property type="match status" value="1"/>
</dbReference>
<dbReference type="GO" id="GO:0006366">
    <property type="term" value="P:transcription by RNA polymerase II"/>
    <property type="evidence" value="ECO:0007669"/>
    <property type="project" value="TreeGrafter"/>
</dbReference>
<dbReference type="Pfam" id="PF01194">
    <property type="entry name" value="RNA_pol_N"/>
    <property type="match status" value="1"/>
</dbReference>
<dbReference type="GO" id="GO:0005665">
    <property type="term" value="C:RNA polymerase II, core complex"/>
    <property type="evidence" value="ECO:0007669"/>
    <property type="project" value="TreeGrafter"/>
</dbReference>
<dbReference type="SUPFAM" id="SSF46924">
    <property type="entry name" value="RNA polymerase subunit RPB10"/>
    <property type="match status" value="1"/>
</dbReference>
<dbReference type="GO" id="GO:0008270">
    <property type="term" value="F:zinc ion binding"/>
    <property type="evidence" value="ECO:0007669"/>
    <property type="project" value="TreeGrafter"/>
</dbReference>
<dbReference type="Gramene" id="PUZ65422">
    <property type="protein sequence ID" value="PUZ65422"/>
    <property type="gene ID" value="GQ55_3G221600"/>
</dbReference>
<protein>
    <submittedName>
        <fullName evidence="1">Uncharacterized protein</fullName>
    </submittedName>
</protein>
<dbReference type="InterPro" id="IPR000268">
    <property type="entry name" value="RPABC5/Rpb10"/>
</dbReference>
<reference evidence="1 2" key="1">
    <citation type="submission" date="2018-04" db="EMBL/GenBank/DDBJ databases">
        <title>WGS assembly of Panicum hallii var. hallii HAL2.</title>
        <authorList>
            <person name="Lovell J."/>
            <person name="Jenkins J."/>
            <person name="Lowry D."/>
            <person name="Mamidi S."/>
            <person name="Sreedasyam A."/>
            <person name="Weng X."/>
            <person name="Barry K."/>
            <person name="Bonette J."/>
            <person name="Campitelli B."/>
            <person name="Daum C."/>
            <person name="Gordon S."/>
            <person name="Gould B."/>
            <person name="Lipzen A."/>
            <person name="MacQueen A."/>
            <person name="Palacio-Mejia J."/>
            <person name="Plott C."/>
            <person name="Shakirov E."/>
            <person name="Shu S."/>
            <person name="Yoshinaga Y."/>
            <person name="Zane M."/>
            <person name="Rokhsar D."/>
            <person name="Grimwood J."/>
            <person name="Schmutz J."/>
            <person name="Juenger T."/>
        </authorList>
    </citation>
    <scope>NUCLEOTIDE SEQUENCE [LARGE SCALE GENOMIC DNA]</scope>
    <source>
        <strain evidence="2">cv. HAL2</strain>
    </source>
</reference>
<dbReference type="AlphaFoldDB" id="A0A2T7EC68"/>
<sequence>MEDLGLTVASWARVIAAVDGPASRGRRRRRRHRCLGGLGVVELVNLEPDGAGPGDDPGALLPVAAVGDVRDGAGEAAVAVVGGEVTRALRHAVDVHEGREAGLAGREHTRGRVRRPRREVAHQLAEKRPELLRLRRVLRVPHPDPDGRQDAQLRRDALDALNLVRYCCRRMLMTHVGLIEKLLNYNTLEKTDTAS</sequence>
<dbReference type="InterPro" id="IPR023580">
    <property type="entry name" value="RNA_pol_su_RPB10"/>
</dbReference>
<name>A0A2T7EC68_9POAL</name>
<dbReference type="Proteomes" id="UP000244336">
    <property type="component" value="Chromosome 3"/>
</dbReference>
<gene>
    <name evidence="1" type="ORF">GQ55_3G221600</name>
</gene>
<keyword evidence="2" id="KW-1185">Reference proteome</keyword>
<accession>A0A2T7EC68</accession>
<dbReference type="STRING" id="1504633.A0A2T7EC68"/>
<evidence type="ECO:0000313" key="2">
    <source>
        <dbReference type="Proteomes" id="UP000244336"/>
    </source>
</evidence>